<gene>
    <name evidence="1" type="ORF">RPIT_06625</name>
</gene>
<dbReference type="RefSeq" id="WP_077341706.1">
    <property type="nucleotide sequence ID" value="NZ_CP019605.1"/>
</dbReference>
<sequence length="91" mass="10105">MARRQSKHLRAPRPLLAGGAQRRVVRSGVEYIVRAVPAGRAQKEYRCPGCQQRVAPGTAHVVAWPSVAPYGADEGIEARRHWHTHCWGASR</sequence>
<keyword evidence="2" id="KW-1185">Reference proteome</keyword>
<evidence type="ECO:0000313" key="1">
    <source>
        <dbReference type="EMBL" id="AQP44526.1"/>
    </source>
</evidence>
<name>A0A1Q2CEJ4_9ACTN</name>
<organism evidence="1 2">
    <name type="scientific">Tessaracoccus flavus</name>
    <dbReference type="NCBI Taxonomy" id="1610493"/>
    <lineage>
        <taxon>Bacteria</taxon>
        <taxon>Bacillati</taxon>
        <taxon>Actinomycetota</taxon>
        <taxon>Actinomycetes</taxon>
        <taxon>Propionibacteriales</taxon>
        <taxon>Propionibacteriaceae</taxon>
        <taxon>Tessaracoccus</taxon>
    </lineage>
</organism>
<evidence type="ECO:0000313" key="2">
    <source>
        <dbReference type="Proteomes" id="UP000188324"/>
    </source>
</evidence>
<proteinExistence type="predicted"/>
<dbReference type="STRING" id="1610493.RPIT_06625"/>
<dbReference type="AlphaFoldDB" id="A0A1Q2CEJ4"/>
<dbReference type="OrthoDB" id="3381577at2"/>
<reference evidence="1 2" key="1">
    <citation type="journal article" date="2016" name="Int. J. Syst. Evol. Microbiol.">
        <title>Tessaracoccus flavus sp. nov., isolated from the drainage system of a lindane-producing factory.</title>
        <authorList>
            <person name="Kumari R."/>
            <person name="Singh P."/>
            <person name="Schumann P."/>
            <person name="Lal R."/>
        </authorList>
    </citation>
    <scope>NUCLEOTIDE SEQUENCE [LARGE SCALE GENOMIC DNA]</scope>
    <source>
        <strain evidence="1 2">RP1T</strain>
    </source>
</reference>
<dbReference type="KEGG" id="tfl:RPIT_06625"/>
<dbReference type="Proteomes" id="UP000188324">
    <property type="component" value="Chromosome"/>
</dbReference>
<protein>
    <submittedName>
        <fullName evidence="1">Uncharacterized protein</fullName>
    </submittedName>
</protein>
<accession>A0A1Q2CEJ4</accession>
<dbReference type="EMBL" id="CP019605">
    <property type="protein sequence ID" value="AQP44526.1"/>
    <property type="molecule type" value="Genomic_DNA"/>
</dbReference>